<dbReference type="InterPro" id="IPR048020">
    <property type="entry name" value="Transpos_IS3"/>
</dbReference>
<evidence type="ECO:0000313" key="2">
    <source>
        <dbReference type="EMBL" id="MBB6107028.1"/>
    </source>
</evidence>
<dbReference type="InterPro" id="IPR012337">
    <property type="entry name" value="RNaseH-like_sf"/>
</dbReference>
<gene>
    <name evidence="2" type="ORF">F4827_006908</name>
</gene>
<name>A0A7W9U4T9_9BURK</name>
<dbReference type="PANTHER" id="PTHR46889:SF5">
    <property type="entry name" value="INTEGRASE PROTEIN"/>
    <property type="match status" value="1"/>
</dbReference>
<accession>A0A7W9U4T9</accession>
<dbReference type="SUPFAM" id="SSF53098">
    <property type="entry name" value="Ribonuclease H-like"/>
    <property type="match status" value="1"/>
</dbReference>
<dbReference type="InterPro" id="IPR001584">
    <property type="entry name" value="Integrase_cat-core"/>
</dbReference>
<evidence type="ECO:0000259" key="1">
    <source>
        <dbReference type="PROSITE" id="PS50994"/>
    </source>
</evidence>
<evidence type="ECO:0000313" key="3">
    <source>
        <dbReference type="Proteomes" id="UP000571554"/>
    </source>
</evidence>
<organism evidence="2 3">
    <name type="scientific">Paraburkholderia bannensis</name>
    <dbReference type="NCBI Taxonomy" id="765414"/>
    <lineage>
        <taxon>Bacteria</taxon>
        <taxon>Pseudomonadati</taxon>
        <taxon>Pseudomonadota</taxon>
        <taxon>Betaproteobacteria</taxon>
        <taxon>Burkholderiales</taxon>
        <taxon>Burkholderiaceae</taxon>
        <taxon>Paraburkholderia</taxon>
    </lineage>
</organism>
<protein>
    <submittedName>
        <fullName evidence="2">Transposase InsO family protein</fullName>
    </submittedName>
</protein>
<reference evidence="2 3" key="1">
    <citation type="submission" date="2020-08" db="EMBL/GenBank/DDBJ databases">
        <title>Above-ground endophytic microbial communities from plants in different locations in the United States.</title>
        <authorList>
            <person name="Frank C."/>
        </authorList>
    </citation>
    <scope>NUCLEOTIDE SEQUENCE [LARGE SCALE GENOMIC DNA]</scope>
    <source>
        <strain evidence="2 3">WP4_2_2</strain>
    </source>
</reference>
<dbReference type="InterPro" id="IPR036397">
    <property type="entry name" value="RNaseH_sf"/>
</dbReference>
<dbReference type="PANTHER" id="PTHR46889">
    <property type="entry name" value="TRANSPOSASE INSF FOR INSERTION SEQUENCE IS3B-RELATED"/>
    <property type="match status" value="1"/>
</dbReference>
<dbReference type="Pfam" id="PF13565">
    <property type="entry name" value="HTH_32"/>
    <property type="match status" value="1"/>
</dbReference>
<dbReference type="GO" id="GO:0003676">
    <property type="term" value="F:nucleic acid binding"/>
    <property type="evidence" value="ECO:0007669"/>
    <property type="project" value="InterPro"/>
</dbReference>
<dbReference type="AlphaFoldDB" id="A0A7W9U4T9"/>
<keyword evidence="3" id="KW-1185">Reference proteome</keyword>
<feature type="domain" description="Integrase catalytic" evidence="1">
    <location>
        <begin position="134"/>
        <end position="300"/>
    </location>
</feature>
<dbReference type="EMBL" id="JACHBW010000038">
    <property type="protein sequence ID" value="MBB6107028.1"/>
    <property type="molecule type" value="Genomic_DNA"/>
</dbReference>
<dbReference type="Pfam" id="PF00665">
    <property type="entry name" value="rve"/>
    <property type="match status" value="1"/>
</dbReference>
<proteinExistence type="predicted"/>
<dbReference type="InterPro" id="IPR050900">
    <property type="entry name" value="Transposase_IS3/IS150/IS904"/>
</dbReference>
<dbReference type="Proteomes" id="UP000571554">
    <property type="component" value="Unassembled WGS sequence"/>
</dbReference>
<dbReference type="GO" id="GO:0015074">
    <property type="term" value="P:DNA integration"/>
    <property type="evidence" value="ECO:0007669"/>
    <property type="project" value="InterPro"/>
</dbReference>
<comment type="caution">
    <text evidence="2">The sequence shown here is derived from an EMBL/GenBank/DDBJ whole genome shotgun (WGS) entry which is preliminary data.</text>
</comment>
<dbReference type="NCBIfam" id="NF033516">
    <property type="entry name" value="transpos_IS3"/>
    <property type="match status" value="1"/>
</dbReference>
<dbReference type="PROSITE" id="PS50994">
    <property type="entry name" value="INTEGRASE"/>
    <property type="match status" value="1"/>
</dbReference>
<sequence>MTAPEERKVLIGLVNEATLAGVRQAHACKILGLSARTVQRWQRGEPDAVDGRSLRRHEPRHKLSVAERAELLAVANSAEFGHLPPSQIVPRLADQQRYIASESTFYRVLKAEKQLAHRRSERPAHARSKPRSVCADAPNQLYSWDITYLPTTIRGQYFYLYLFMDVFSRKIVGWQVYAEESSVQASEVLRDLCAREAIQRDQVILHSDNGGPMKGATMLATLQALGVMPSLSRPGVSNDNPYSESLFKTLKYRPAYPLKAFDTLLAARTWVGALVRWYNHEHRHSAIQFVTPAQRHANLDQDILDRRAALYETARQRNPLRWKGPTRNWQRVHAVHLNPDRIDNQGVAPNRHQQKKAA</sequence>
<dbReference type="Gene3D" id="3.30.420.10">
    <property type="entry name" value="Ribonuclease H-like superfamily/Ribonuclease H"/>
    <property type="match status" value="1"/>
</dbReference>